<sequence length="96" mass="10468">MKEVLFLDALEKQLPEAVIHVDKPFFVGEVTASCIENPLYDLVIGILPGVREPHDSDLCWEPSSSTNKRHISAGNQTVPLDTPALISAVARETKTG</sequence>
<accession>A0A9J6GTS8</accession>
<organism evidence="1 2">
    <name type="scientific">Haemaphysalis longicornis</name>
    <name type="common">Bush tick</name>
    <dbReference type="NCBI Taxonomy" id="44386"/>
    <lineage>
        <taxon>Eukaryota</taxon>
        <taxon>Metazoa</taxon>
        <taxon>Ecdysozoa</taxon>
        <taxon>Arthropoda</taxon>
        <taxon>Chelicerata</taxon>
        <taxon>Arachnida</taxon>
        <taxon>Acari</taxon>
        <taxon>Parasitiformes</taxon>
        <taxon>Ixodida</taxon>
        <taxon>Ixodoidea</taxon>
        <taxon>Ixodidae</taxon>
        <taxon>Haemaphysalinae</taxon>
        <taxon>Haemaphysalis</taxon>
    </lineage>
</organism>
<dbReference type="AlphaFoldDB" id="A0A9J6GTS8"/>
<evidence type="ECO:0000313" key="1">
    <source>
        <dbReference type="EMBL" id="KAH9378257.1"/>
    </source>
</evidence>
<dbReference type="EMBL" id="JABSTR010000008">
    <property type="protein sequence ID" value="KAH9378257.1"/>
    <property type="molecule type" value="Genomic_DNA"/>
</dbReference>
<dbReference type="VEuPathDB" id="VectorBase:HLOH_057641"/>
<keyword evidence="2" id="KW-1185">Reference proteome</keyword>
<proteinExistence type="predicted"/>
<gene>
    <name evidence="1" type="ORF">HPB48_016784</name>
</gene>
<protein>
    <submittedName>
        <fullName evidence="1">Uncharacterized protein</fullName>
    </submittedName>
</protein>
<comment type="caution">
    <text evidence="1">The sequence shown here is derived from an EMBL/GenBank/DDBJ whole genome shotgun (WGS) entry which is preliminary data.</text>
</comment>
<name>A0A9J6GTS8_HAELO</name>
<dbReference type="OrthoDB" id="6161132at2759"/>
<reference evidence="1 2" key="1">
    <citation type="journal article" date="2020" name="Cell">
        <title>Large-Scale Comparative Analyses of Tick Genomes Elucidate Their Genetic Diversity and Vector Capacities.</title>
        <authorList>
            <consortium name="Tick Genome and Microbiome Consortium (TIGMIC)"/>
            <person name="Jia N."/>
            <person name="Wang J."/>
            <person name="Shi W."/>
            <person name="Du L."/>
            <person name="Sun Y."/>
            <person name="Zhan W."/>
            <person name="Jiang J.F."/>
            <person name="Wang Q."/>
            <person name="Zhang B."/>
            <person name="Ji P."/>
            <person name="Bell-Sakyi L."/>
            <person name="Cui X.M."/>
            <person name="Yuan T.T."/>
            <person name="Jiang B.G."/>
            <person name="Yang W.F."/>
            <person name="Lam T.T."/>
            <person name="Chang Q.C."/>
            <person name="Ding S.J."/>
            <person name="Wang X.J."/>
            <person name="Zhu J.G."/>
            <person name="Ruan X.D."/>
            <person name="Zhao L."/>
            <person name="Wei J.T."/>
            <person name="Ye R.Z."/>
            <person name="Que T.C."/>
            <person name="Du C.H."/>
            <person name="Zhou Y.H."/>
            <person name="Cheng J.X."/>
            <person name="Dai P.F."/>
            <person name="Guo W.B."/>
            <person name="Han X.H."/>
            <person name="Huang E.J."/>
            <person name="Li L.F."/>
            <person name="Wei W."/>
            <person name="Gao Y.C."/>
            <person name="Liu J.Z."/>
            <person name="Shao H.Z."/>
            <person name="Wang X."/>
            <person name="Wang C.C."/>
            <person name="Yang T.C."/>
            <person name="Huo Q.B."/>
            <person name="Li W."/>
            <person name="Chen H.Y."/>
            <person name="Chen S.E."/>
            <person name="Zhou L.G."/>
            <person name="Ni X.B."/>
            <person name="Tian J.H."/>
            <person name="Sheng Y."/>
            <person name="Liu T."/>
            <person name="Pan Y.S."/>
            <person name="Xia L.Y."/>
            <person name="Li J."/>
            <person name="Zhao F."/>
            <person name="Cao W.C."/>
        </authorList>
    </citation>
    <scope>NUCLEOTIDE SEQUENCE [LARGE SCALE GENOMIC DNA]</scope>
    <source>
        <strain evidence="1">HaeL-2018</strain>
    </source>
</reference>
<dbReference type="Proteomes" id="UP000821853">
    <property type="component" value="Unassembled WGS sequence"/>
</dbReference>
<evidence type="ECO:0000313" key="2">
    <source>
        <dbReference type="Proteomes" id="UP000821853"/>
    </source>
</evidence>